<protein>
    <submittedName>
        <fullName evidence="1">Uncharacterized protein</fullName>
    </submittedName>
</protein>
<organism evidence="1 2">
    <name type="scientific">Euphydryas editha</name>
    <name type="common">Edith's checkerspot</name>
    <dbReference type="NCBI Taxonomy" id="104508"/>
    <lineage>
        <taxon>Eukaryota</taxon>
        <taxon>Metazoa</taxon>
        <taxon>Ecdysozoa</taxon>
        <taxon>Arthropoda</taxon>
        <taxon>Hexapoda</taxon>
        <taxon>Insecta</taxon>
        <taxon>Pterygota</taxon>
        <taxon>Neoptera</taxon>
        <taxon>Endopterygota</taxon>
        <taxon>Lepidoptera</taxon>
        <taxon>Glossata</taxon>
        <taxon>Ditrysia</taxon>
        <taxon>Papilionoidea</taxon>
        <taxon>Nymphalidae</taxon>
        <taxon>Nymphalinae</taxon>
        <taxon>Euphydryas</taxon>
    </lineage>
</organism>
<dbReference type="Proteomes" id="UP001153954">
    <property type="component" value="Unassembled WGS sequence"/>
</dbReference>
<accession>A0AAU9UF74</accession>
<keyword evidence="2" id="KW-1185">Reference proteome</keyword>
<gene>
    <name evidence="1" type="ORF">EEDITHA_LOCUS12041</name>
</gene>
<evidence type="ECO:0000313" key="1">
    <source>
        <dbReference type="EMBL" id="CAH2096737.1"/>
    </source>
</evidence>
<evidence type="ECO:0000313" key="2">
    <source>
        <dbReference type="Proteomes" id="UP001153954"/>
    </source>
</evidence>
<dbReference type="AlphaFoldDB" id="A0AAU9UF74"/>
<comment type="caution">
    <text evidence="1">The sequence shown here is derived from an EMBL/GenBank/DDBJ whole genome shotgun (WGS) entry which is preliminary data.</text>
</comment>
<sequence length="168" mass="19618">MTLKVINKLSNYFSFSTLDCSVEPYANLLGEKEPSLRNLDLTFRLITEKIKELVQITYYYERHIQKKGDKTTSRLKKYTVHPEPLDYWTATPINILVPADPCPSCIEARWLSRVSDTPEVPFDKTQAMSALTELSEDPAFERSDRIHPLTECRVPRSRLILARRYMQY</sequence>
<dbReference type="EMBL" id="CAKOGL010000017">
    <property type="protein sequence ID" value="CAH2096737.1"/>
    <property type="molecule type" value="Genomic_DNA"/>
</dbReference>
<reference evidence="1" key="1">
    <citation type="submission" date="2022-03" db="EMBL/GenBank/DDBJ databases">
        <authorList>
            <person name="Tunstrom K."/>
        </authorList>
    </citation>
    <scope>NUCLEOTIDE SEQUENCE</scope>
</reference>
<proteinExistence type="predicted"/>
<name>A0AAU9UF74_EUPED</name>